<proteinExistence type="predicted"/>
<dbReference type="AlphaFoldDB" id="A0A0L0FB19"/>
<dbReference type="GeneID" id="25914650"/>
<gene>
    <name evidence="1" type="ORF">SARC_14146</name>
</gene>
<feature type="non-terminal residue" evidence="1">
    <location>
        <position position="132"/>
    </location>
</feature>
<dbReference type="Proteomes" id="UP000054560">
    <property type="component" value="Unassembled WGS sequence"/>
</dbReference>
<name>A0A0L0FB19_9EUKA</name>
<protein>
    <submittedName>
        <fullName evidence="1">Uncharacterized protein</fullName>
    </submittedName>
</protein>
<reference evidence="1 2" key="1">
    <citation type="submission" date="2011-02" db="EMBL/GenBank/DDBJ databases">
        <title>The Genome Sequence of Sphaeroforma arctica JP610.</title>
        <authorList>
            <consortium name="The Broad Institute Genome Sequencing Platform"/>
            <person name="Russ C."/>
            <person name="Cuomo C."/>
            <person name="Young S.K."/>
            <person name="Zeng Q."/>
            <person name="Gargeya S."/>
            <person name="Alvarado L."/>
            <person name="Berlin A."/>
            <person name="Chapman S.B."/>
            <person name="Chen Z."/>
            <person name="Freedman E."/>
            <person name="Gellesch M."/>
            <person name="Goldberg J."/>
            <person name="Griggs A."/>
            <person name="Gujja S."/>
            <person name="Heilman E."/>
            <person name="Heiman D."/>
            <person name="Howarth C."/>
            <person name="Mehta T."/>
            <person name="Neiman D."/>
            <person name="Pearson M."/>
            <person name="Roberts A."/>
            <person name="Saif S."/>
            <person name="Shea T."/>
            <person name="Shenoy N."/>
            <person name="Sisk P."/>
            <person name="Stolte C."/>
            <person name="Sykes S."/>
            <person name="White J."/>
            <person name="Yandava C."/>
            <person name="Burger G."/>
            <person name="Gray M.W."/>
            <person name="Holland P.W.H."/>
            <person name="King N."/>
            <person name="Lang F.B.F."/>
            <person name="Roger A.J."/>
            <person name="Ruiz-Trillo I."/>
            <person name="Haas B."/>
            <person name="Nusbaum C."/>
            <person name="Birren B."/>
        </authorList>
    </citation>
    <scope>NUCLEOTIDE SEQUENCE [LARGE SCALE GENOMIC DNA]</scope>
    <source>
        <strain evidence="1 2">JP610</strain>
    </source>
</reference>
<sequence length="132" mass="15200">MDPKVNARVQENINTRLNRRISFKLSAKDININPEGQIKAEIDNDGLVTLQVSQCLWQYNGDNQENEFKTIGTKVQKNIHDIINQNHRMLGGDLVNRSTNRKYSTQLSICGQRGVRKESDTKKFRFPAIDKK</sequence>
<evidence type="ECO:0000313" key="2">
    <source>
        <dbReference type="Proteomes" id="UP000054560"/>
    </source>
</evidence>
<dbReference type="RefSeq" id="XP_014147195.1">
    <property type="nucleotide sequence ID" value="XM_014291720.1"/>
</dbReference>
<accession>A0A0L0FB19</accession>
<keyword evidence="2" id="KW-1185">Reference proteome</keyword>
<evidence type="ECO:0000313" key="1">
    <source>
        <dbReference type="EMBL" id="KNC73293.1"/>
    </source>
</evidence>
<dbReference type="EMBL" id="KQ245816">
    <property type="protein sequence ID" value="KNC73293.1"/>
    <property type="molecule type" value="Genomic_DNA"/>
</dbReference>
<organism evidence="1 2">
    <name type="scientific">Sphaeroforma arctica JP610</name>
    <dbReference type="NCBI Taxonomy" id="667725"/>
    <lineage>
        <taxon>Eukaryota</taxon>
        <taxon>Ichthyosporea</taxon>
        <taxon>Ichthyophonida</taxon>
        <taxon>Sphaeroforma</taxon>
    </lineage>
</organism>